<accession>A0ABS3FLD9</accession>
<gene>
    <name evidence="5" type="ORF">J0895_02030</name>
</gene>
<name>A0ABS3FLD9_9CYAN</name>
<dbReference type="EMBL" id="JAFLQW010000052">
    <property type="protein sequence ID" value="MBO0347902.1"/>
    <property type="molecule type" value="Genomic_DNA"/>
</dbReference>
<dbReference type="Gene3D" id="3.40.50.12780">
    <property type="entry name" value="N-terminal domain of ligase-like"/>
    <property type="match status" value="1"/>
</dbReference>
<evidence type="ECO:0000313" key="5">
    <source>
        <dbReference type="EMBL" id="MBO0347902.1"/>
    </source>
</evidence>
<dbReference type="PANTHER" id="PTHR43201:SF5">
    <property type="entry name" value="MEDIUM-CHAIN ACYL-COA LIGASE ACSF2, MITOCHONDRIAL"/>
    <property type="match status" value="1"/>
</dbReference>
<dbReference type="InterPro" id="IPR042099">
    <property type="entry name" value="ANL_N_sf"/>
</dbReference>
<evidence type="ECO:0000256" key="1">
    <source>
        <dbReference type="ARBA" id="ARBA00006432"/>
    </source>
</evidence>
<feature type="domain" description="AMP-dependent synthetase/ligase" evidence="3">
    <location>
        <begin position="133"/>
        <end position="336"/>
    </location>
</feature>
<protein>
    <submittedName>
        <fullName evidence="5">2-succinylbenzoate--CoA ligase</fullName>
    </submittedName>
</protein>
<evidence type="ECO:0000256" key="2">
    <source>
        <dbReference type="ARBA" id="ARBA00022598"/>
    </source>
</evidence>
<keyword evidence="2 5" id="KW-0436">Ligase</keyword>
<dbReference type="Pfam" id="PF13193">
    <property type="entry name" value="AMP-binding_C"/>
    <property type="match status" value="1"/>
</dbReference>
<dbReference type="Gene3D" id="3.30.300.30">
    <property type="match status" value="1"/>
</dbReference>
<dbReference type="GO" id="GO:0016874">
    <property type="term" value="F:ligase activity"/>
    <property type="evidence" value="ECO:0007669"/>
    <property type="project" value="UniProtKB-KW"/>
</dbReference>
<sequence>MVDFFYATFPPVKPKTIPTQPPSLDWQKSDLIAWMEAETANLGTTALELFSQLIQPKIPPTLLLAERDPVRFLAGFIAAVAADCPLFLGNPNWVDSEWQSAIQQIQPDRIWHQGQDFPGNACQNPPNTIPVGIMIPTGGSSGQIRFAIHTWETLMASVVGFTQYFQLATVNSCCVLPLFHVSGLMQFLRSFTTGGRFINLPFYQTIVEQTADKINPTDFFISLVPTQLNRLLETPESADYLARFQTVLLGGAPAWPELLSRARQSHIRLSPTYGMTETASQIATLKPAEFLSGNQSCGRLLPHAKITITNSAGKSLEVGKTGMITIQADSLAKGYYPGENLALTLNRFQSDDLGFIDEAGYLTVVGRHSDKIISGGENIYPAEVEAAILGTGLVEDVCAIAVPDRDWGQVVTAVYVPKGVVESEAIASLLTTTLSPFKRPKYWVKVDNLPRNNRGKISRRLVEELVVIQLQPQLKRQKETHLKLNIRVSKGD</sequence>
<comment type="similarity">
    <text evidence="1">Belongs to the ATP-dependent AMP-binding enzyme family.</text>
</comment>
<evidence type="ECO:0000259" key="4">
    <source>
        <dbReference type="Pfam" id="PF13193"/>
    </source>
</evidence>
<dbReference type="InterPro" id="IPR045851">
    <property type="entry name" value="AMP-bd_C_sf"/>
</dbReference>
<dbReference type="Pfam" id="PF00501">
    <property type="entry name" value="AMP-binding"/>
    <property type="match status" value="1"/>
</dbReference>
<reference evidence="5 6" key="1">
    <citation type="submission" date="2021-03" db="EMBL/GenBank/DDBJ databases">
        <title>Metabolic Capacity of the Antarctic Cyanobacterium Phormidium pseudopriestleyi that Sustains Oxygenic Photosynthesis in the Presence of Hydrogen Sulfide.</title>
        <authorList>
            <person name="Lumian J.E."/>
            <person name="Jungblut A.D."/>
            <person name="Dillon M.L."/>
            <person name="Hawes I."/>
            <person name="Doran P.T."/>
            <person name="Mackey T.J."/>
            <person name="Dick G.J."/>
            <person name="Grettenberger C.L."/>
            <person name="Sumner D.Y."/>
        </authorList>
    </citation>
    <scope>NUCLEOTIDE SEQUENCE [LARGE SCALE GENOMIC DNA]</scope>
    <source>
        <strain evidence="5 6">FRX01</strain>
    </source>
</reference>
<dbReference type="InterPro" id="IPR025110">
    <property type="entry name" value="AMP-bd_C"/>
</dbReference>
<dbReference type="PANTHER" id="PTHR43201">
    <property type="entry name" value="ACYL-COA SYNTHETASE"/>
    <property type="match status" value="1"/>
</dbReference>
<keyword evidence="6" id="KW-1185">Reference proteome</keyword>
<dbReference type="Proteomes" id="UP000664844">
    <property type="component" value="Unassembled WGS sequence"/>
</dbReference>
<feature type="domain" description="AMP-binding enzyme C-terminal" evidence="4">
    <location>
        <begin position="383"/>
        <end position="456"/>
    </location>
</feature>
<comment type="caution">
    <text evidence="5">The sequence shown here is derived from an EMBL/GenBank/DDBJ whole genome shotgun (WGS) entry which is preliminary data.</text>
</comment>
<organism evidence="5 6">
    <name type="scientific">Phormidium pseudopriestleyi FRX01</name>
    <dbReference type="NCBI Taxonomy" id="1759528"/>
    <lineage>
        <taxon>Bacteria</taxon>
        <taxon>Bacillati</taxon>
        <taxon>Cyanobacteriota</taxon>
        <taxon>Cyanophyceae</taxon>
        <taxon>Oscillatoriophycideae</taxon>
        <taxon>Oscillatoriales</taxon>
        <taxon>Oscillatoriaceae</taxon>
        <taxon>Phormidium</taxon>
    </lineage>
</organism>
<dbReference type="SUPFAM" id="SSF56801">
    <property type="entry name" value="Acetyl-CoA synthetase-like"/>
    <property type="match status" value="1"/>
</dbReference>
<proteinExistence type="inferred from homology"/>
<evidence type="ECO:0000259" key="3">
    <source>
        <dbReference type="Pfam" id="PF00501"/>
    </source>
</evidence>
<dbReference type="InterPro" id="IPR000873">
    <property type="entry name" value="AMP-dep_synth/lig_dom"/>
</dbReference>
<dbReference type="RefSeq" id="WP_207086476.1">
    <property type="nucleotide sequence ID" value="NZ_JAFLQW010000052.1"/>
</dbReference>
<evidence type="ECO:0000313" key="6">
    <source>
        <dbReference type="Proteomes" id="UP000664844"/>
    </source>
</evidence>